<keyword evidence="2" id="KW-1185">Reference proteome</keyword>
<organism evidence="1 2">
    <name type="scientific">Herminiimonas contaminans</name>
    <dbReference type="NCBI Taxonomy" id="1111140"/>
    <lineage>
        <taxon>Bacteria</taxon>
        <taxon>Pseudomonadati</taxon>
        <taxon>Pseudomonadota</taxon>
        <taxon>Betaproteobacteria</taxon>
        <taxon>Burkholderiales</taxon>
        <taxon>Oxalobacteraceae</taxon>
        <taxon>Herminiimonas</taxon>
    </lineage>
</organism>
<name>A0ABS0ETN2_9BURK</name>
<comment type="caution">
    <text evidence="1">The sequence shown here is derived from an EMBL/GenBank/DDBJ whole genome shotgun (WGS) entry which is preliminary data.</text>
</comment>
<dbReference type="RefSeq" id="WP_195875667.1">
    <property type="nucleotide sequence ID" value="NZ_JADOEL010000008.1"/>
</dbReference>
<evidence type="ECO:0000313" key="2">
    <source>
        <dbReference type="Proteomes" id="UP000657372"/>
    </source>
</evidence>
<reference evidence="1 2" key="1">
    <citation type="submission" date="2020-11" db="EMBL/GenBank/DDBJ databases">
        <title>WGS of Herminiimonas contaminans strain Marseille-Q4544 isolated from planarians Schmidtea mediterranea.</title>
        <authorList>
            <person name="Kangale L."/>
        </authorList>
    </citation>
    <scope>NUCLEOTIDE SEQUENCE [LARGE SCALE GENOMIC DNA]</scope>
    <source>
        <strain evidence="1 2">Marseille-Q4544</strain>
    </source>
</reference>
<gene>
    <name evidence="1" type="ORF">IXC47_10950</name>
</gene>
<evidence type="ECO:0008006" key="3">
    <source>
        <dbReference type="Google" id="ProtNLM"/>
    </source>
</evidence>
<dbReference type="Proteomes" id="UP000657372">
    <property type="component" value="Unassembled WGS sequence"/>
</dbReference>
<accession>A0ABS0ETN2</accession>
<proteinExistence type="predicted"/>
<dbReference type="EMBL" id="JADOEL010000008">
    <property type="protein sequence ID" value="MBF8178201.1"/>
    <property type="molecule type" value="Genomic_DNA"/>
</dbReference>
<sequence>MSGLHKNDPRAKYKTIEKSLAEDVNHLSDADLLQDATDDGLNPKDIALNMRASALSLVAEAKRKRILQVREKLKESNKFSRSELSRPSMDAIKSKLQELFSRRPELAVAFRQGTKQSDSDWQSLWDDLIEIGEIKKEDLGN</sequence>
<protein>
    <recommendedName>
        <fullName evidence="3">Ribosome-associated protein</fullName>
    </recommendedName>
</protein>
<evidence type="ECO:0000313" key="1">
    <source>
        <dbReference type="EMBL" id="MBF8178201.1"/>
    </source>
</evidence>